<dbReference type="CDD" id="cd09123">
    <property type="entry name" value="PLDc_Tdp1_2"/>
    <property type="match status" value="1"/>
</dbReference>
<keyword evidence="8" id="KW-0539">Nucleus</keyword>
<feature type="binding site" evidence="10">
    <location>
        <position position="258"/>
    </location>
    <ligand>
        <name>substrate</name>
    </ligand>
</feature>
<dbReference type="InterPro" id="IPR010347">
    <property type="entry name" value="Tdp1"/>
</dbReference>
<comment type="similarity">
    <text evidence="2">Belongs to the tyrosyl-DNA phosphodiesterase family.</text>
</comment>
<organism evidence="12 13">
    <name type="scientific">Leucocoprinus leucothites</name>
    <dbReference type="NCBI Taxonomy" id="201217"/>
    <lineage>
        <taxon>Eukaryota</taxon>
        <taxon>Fungi</taxon>
        <taxon>Dikarya</taxon>
        <taxon>Basidiomycota</taxon>
        <taxon>Agaricomycotina</taxon>
        <taxon>Agaricomycetes</taxon>
        <taxon>Agaricomycetidae</taxon>
        <taxon>Agaricales</taxon>
        <taxon>Agaricineae</taxon>
        <taxon>Agaricaceae</taxon>
        <taxon>Leucocoprinus</taxon>
    </lineage>
</organism>
<feature type="compositionally biased region" description="Pro residues" evidence="11">
    <location>
        <begin position="56"/>
        <end position="67"/>
    </location>
</feature>
<evidence type="ECO:0000256" key="9">
    <source>
        <dbReference type="PIRSR" id="PIRSR610347-1"/>
    </source>
</evidence>
<keyword evidence="13" id="KW-1185">Reference proteome</keyword>
<dbReference type="PANTHER" id="PTHR12415:SF0">
    <property type="entry name" value="TYROSYL-DNA PHOSPHODIESTERASE 1"/>
    <property type="match status" value="1"/>
</dbReference>
<keyword evidence="6" id="KW-0269">Exonuclease</keyword>
<evidence type="ECO:0000256" key="3">
    <source>
        <dbReference type="ARBA" id="ARBA00022722"/>
    </source>
</evidence>
<evidence type="ECO:0000256" key="8">
    <source>
        <dbReference type="ARBA" id="ARBA00023242"/>
    </source>
</evidence>
<evidence type="ECO:0000256" key="10">
    <source>
        <dbReference type="PIRSR" id="PIRSR610347-2"/>
    </source>
</evidence>
<dbReference type="Gene3D" id="3.30.870.10">
    <property type="entry name" value="Endonuclease Chain A"/>
    <property type="match status" value="2"/>
</dbReference>
<keyword evidence="3" id="KW-0540">Nuclease</keyword>
<reference evidence="12 13" key="1">
    <citation type="journal article" date="2020" name="ISME J.">
        <title>Uncovering the hidden diversity of litter-decomposition mechanisms in mushroom-forming fungi.</title>
        <authorList>
            <person name="Floudas D."/>
            <person name="Bentzer J."/>
            <person name="Ahren D."/>
            <person name="Johansson T."/>
            <person name="Persson P."/>
            <person name="Tunlid A."/>
        </authorList>
    </citation>
    <scope>NUCLEOTIDE SEQUENCE [LARGE SCALE GENOMIC DNA]</scope>
    <source>
        <strain evidence="12 13">CBS 146.42</strain>
    </source>
</reference>
<dbReference type="CDD" id="cd09122">
    <property type="entry name" value="PLDc_Tdp1_1"/>
    <property type="match status" value="1"/>
</dbReference>
<dbReference type="Pfam" id="PF02809">
    <property type="entry name" value="UIM"/>
    <property type="match status" value="2"/>
</dbReference>
<gene>
    <name evidence="12" type="ORF">D9756_009922</name>
</gene>
<dbReference type="Proteomes" id="UP000559027">
    <property type="component" value="Unassembled WGS sequence"/>
</dbReference>
<feature type="active site" description="Proton donor/acceptor" evidence="9">
    <location>
        <position position="503"/>
    </location>
</feature>
<evidence type="ECO:0000256" key="5">
    <source>
        <dbReference type="ARBA" id="ARBA00022801"/>
    </source>
</evidence>
<sequence length="636" mass="71640">MYSEDEDFARAIALSLEESQRAGRPEVITIDSDDDIGEARYQDDLRQALEASKTSSPPPPVPQPPGPVSARKEERSNQGQPSFLSERAKLEKERLERQKRLRGEATRGDAKAVKEDPESETESDVSVDEPPAKKQHMSKPSQEKAIPLNPTGTSSSQQLFWDGELRQTATRHAEPRQDGRPTFRLTQVLGNKDELSFAILSSYSLDWSWIYQFFNPTVPVIMVAQPDRTGQTSIRYTFPTWIKTTPPLRGGFGCQHMKFMLLFYKNGRLRVVISTANLIDYDWRDMENSVWLQDFPLRSKPIPHDPKVTDDFPSVMQRVLHSVNVLPALRTLLQEHRNIPLKSIDDLRSLWDWSKVTAYLVPSIAGKHEGWPNVLRSGHPRLMMAVRKMGLRTGKGLGKDNLVIECQGSSLGNFTTQWLNEFHWSARGESAEDWLDEPKRRREKLAFPPVKIVFPTKQTVRESAGGEPGGGTIFCRRRQWSAKNFPRDKFFNSISKGGPALMHSKMIIATKQRVSSSSGKSKREVSDTESDDSSDEVQIIEPAIGWAYVGSHNFTPSAWGTLSGSAFNPVLNVTNYEIGIVFPLKDEAEANRVACFQRPPRKYASSDEPWVRYGLLYSPIQSPTDVVLDVSATDPG</sequence>
<dbReference type="EMBL" id="JAACJO010000026">
    <property type="protein sequence ID" value="KAF5347237.1"/>
    <property type="molecule type" value="Genomic_DNA"/>
</dbReference>
<evidence type="ECO:0000256" key="4">
    <source>
        <dbReference type="ARBA" id="ARBA00022763"/>
    </source>
</evidence>
<dbReference type="GO" id="GO:0003697">
    <property type="term" value="F:single-stranded DNA binding"/>
    <property type="evidence" value="ECO:0007669"/>
    <property type="project" value="TreeGrafter"/>
</dbReference>
<dbReference type="AlphaFoldDB" id="A0A8H5CSM8"/>
<dbReference type="GO" id="GO:0004527">
    <property type="term" value="F:exonuclease activity"/>
    <property type="evidence" value="ECO:0007669"/>
    <property type="project" value="UniProtKB-KW"/>
</dbReference>
<protein>
    <recommendedName>
        <fullName evidence="14">Phospholipase D/nuclease</fullName>
    </recommendedName>
</protein>
<comment type="caution">
    <text evidence="12">The sequence shown here is derived from an EMBL/GenBank/DDBJ whole genome shotgun (WGS) entry which is preliminary data.</text>
</comment>
<keyword evidence="5" id="KW-0378">Hydrolase</keyword>
<evidence type="ECO:0000313" key="13">
    <source>
        <dbReference type="Proteomes" id="UP000559027"/>
    </source>
</evidence>
<name>A0A8H5CSM8_9AGAR</name>
<dbReference type="OrthoDB" id="47785at2759"/>
<comment type="subcellular location">
    <subcellularLocation>
        <location evidence="1">Nucleus</location>
    </subcellularLocation>
</comment>
<feature type="region of interest" description="Disordered" evidence="11">
    <location>
        <begin position="510"/>
        <end position="535"/>
    </location>
</feature>
<evidence type="ECO:0000256" key="1">
    <source>
        <dbReference type="ARBA" id="ARBA00004123"/>
    </source>
</evidence>
<dbReference type="Pfam" id="PF06087">
    <property type="entry name" value="Tyr-DNA_phospho"/>
    <property type="match status" value="1"/>
</dbReference>
<dbReference type="PROSITE" id="PS50330">
    <property type="entry name" value="UIM"/>
    <property type="match status" value="1"/>
</dbReference>
<dbReference type="GO" id="GO:0017005">
    <property type="term" value="F:3'-tyrosyl-DNA phosphodiesterase activity"/>
    <property type="evidence" value="ECO:0007669"/>
    <property type="project" value="TreeGrafter"/>
</dbReference>
<dbReference type="InterPro" id="IPR003903">
    <property type="entry name" value="UIM_dom"/>
</dbReference>
<evidence type="ECO:0000256" key="11">
    <source>
        <dbReference type="SAM" id="MobiDB-lite"/>
    </source>
</evidence>
<feature type="active site" description="Nucleophile" evidence="9">
    <location>
        <position position="256"/>
    </location>
</feature>
<evidence type="ECO:0000256" key="6">
    <source>
        <dbReference type="ARBA" id="ARBA00022839"/>
    </source>
</evidence>
<evidence type="ECO:0000313" key="12">
    <source>
        <dbReference type="EMBL" id="KAF5347237.1"/>
    </source>
</evidence>
<keyword evidence="7" id="KW-0234">DNA repair</keyword>
<feature type="compositionally biased region" description="Basic and acidic residues" evidence="11">
    <location>
        <begin position="86"/>
        <end position="116"/>
    </location>
</feature>
<dbReference type="GO" id="GO:0005634">
    <property type="term" value="C:nucleus"/>
    <property type="evidence" value="ECO:0007669"/>
    <property type="project" value="UniProtKB-SubCell"/>
</dbReference>
<keyword evidence="4" id="KW-0227">DNA damage</keyword>
<dbReference type="PANTHER" id="PTHR12415">
    <property type="entry name" value="TYROSYL-DNA PHOSPHODIESTERASE 1"/>
    <property type="match status" value="1"/>
</dbReference>
<feature type="compositionally biased region" description="Basic and acidic residues" evidence="11">
    <location>
        <begin position="37"/>
        <end position="47"/>
    </location>
</feature>
<evidence type="ECO:0000256" key="2">
    <source>
        <dbReference type="ARBA" id="ARBA00010205"/>
    </source>
</evidence>
<evidence type="ECO:0000256" key="7">
    <source>
        <dbReference type="ARBA" id="ARBA00023204"/>
    </source>
</evidence>
<dbReference type="SMART" id="SM00726">
    <property type="entry name" value="UIM"/>
    <property type="match status" value="2"/>
</dbReference>
<dbReference type="SUPFAM" id="SSF56024">
    <property type="entry name" value="Phospholipase D/nuclease"/>
    <property type="match status" value="2"/>
</dbReference>
<dbReference type="GO" id="GO:0006281">
    <property type="term" value="P:DNA repair"/>
    <property type="evidence" value="ECO:0007669"/>
    <property type="project" value="UniProtKB-KW"/>
</dbReference>
<dbReference type="GO" id="GO:0003690">
    <property type="term" value="F:double-stranded DNA binding"/>
    <property type="evidence" value="ECO:0007669"/>
    <property type="project" value="TreeGrafter"/>
</dbReference>
<accession>A0A8H5CSM8</accession>
<proteinExistence type="inferred from homology"/>
<feature type="region of interest" description="Disordered" evidence="11">
    <location>
        <begin position="19"/>
        <end position="158"/>
    </location>
</feature>
<feature type="compositionally biased region" description="Acidic residues" evidence="11">
    <location>
        <begin position="117"/>
        <end position="127"/>
    </location>
</feature>
<feature type="binding site" evidence="10">
    <location>
        <position position="505"/>
    </location>
    <ligand>
        <name>substrate</name>
    </ligand>
</feature>
<evidence type="ECO:0008006" key="14">
    <source>
        <dbReference type="Google" id="ProtNLM"/>
    </source>
</evidence>